<dbReference type="Proteomes" id="UP000676194">
    <property type="component" value="Chromosome"/>
</dbReference>
<keyword evidence="3" id="KW-1185">Reference proteome</keyword>
<dbReference type="InterPro" id="IPR013022">
    <property type="entry name" value="Xyl_isomerase-like_TIM-brl"/>
</dbReference>
<sequence>MHFQKVDLAIHESGPHLKPSEVHADMNKVAARLRASNMSFAAFHVDIEEMDPTKYGEIFRSVCRLARMLAVPVVNIQTAPLGADIESEAKRLRVLVRYAEAEGVILTIETAADRLTADPKVAMELCTKVPGLGLTLDPSPYHSGPFRTDNFDELYAYVRHVRLRDTSKDKYQVMIGQGEVEYGRIINQLTRSRYDRALSVDVRDTVDGDFPTEPEVRKLKYLLESMV</sequence>
<protein>
    <submittedName>
        <fullName evidence="2">Sugar phosphate isomerase/epimerase</fullName>
    </submittedName>
</protein>
<reference evidence="2" key="1">
    <citation type="submission" date="2021-05" db="EMBL/GenBank/DDBJ databases">
        <title>Complete genome sequence of the cellulolytic planctomycete Telmatocola sphagniphila SP2T and characterization of the first cellulase from planctomycetes.</title>
        <authorList>
            <person name="Rakitin A.L."/>
            <person name="Beletsky A.V."/>
            <person name="Naumoff D.G."/>
            <person name="Kulichevskaya I.S."/>
            <person name="Mardanov A.V."/>
            <person name="Ravin N.V."/>
            <person name="Dedysh S.N."/>
        </authorList>
    </citation>
    <scope>NUCLEOTIDE SEQUENCE</scope>
    <source>
        <strain evidence="2">SP2T</strain>
    </source>
</reference>
<dbReference type="PANTHER" id="PTHR12110">
    <property type="entry name" value="HYDROXYPYRUVATE ISOMERASE"/>
    <property type="match status" value="1"/>
</dbReference>
<proteinExistence type="predicted"/>
<evidence type="ECO:0000313" key="2">
    <source>
        <dbReference type="EMBL" id="QVL34849.1"/>
    </source>
</evidence>
<dbReference type="Pfam" id="PF01261">
    <property type="entry name" value="AP_endonuc_2"/>
    <property type="match status" value="1"/>
</dbReference>
<dbReference type="GO" id="GO:0016853">
    <property type="term" value="F:isomerase activity"/>
    <property type="evidence" value="ECO:0007669"/>
    <property type="project" value="UniProtKB-KW"/>
</dbReference>
<dbReference type="SUPFAM" id="SSF51658">
    <property type="entry name" value="Xylose isomerase-like"/>
    <property type="match status" value="1"/>
</dbReference>
<dbReference type="AlphaFoldDB" id="A0A8E6EVE3"/>
<evidence type="ECO:0000259" key="1">
    <source>
        <dbReference type="Pfam" id="PF01261"/>
    </source>
</evidence>
<gene>
    <name evidence="2" type="ORF">KIH39_05090</name>
</gene>
<keyword evidence="2" id="KW-0413">Isomerase</keyword>
<dbReference type="EMBL" id="CP074694">
    <property type="protein sequence ID" value="QVL34849.1"/>
    <property type="molecule type" value="Genomic_DNA"/>
</dbReference>
<feature type="domain" description="Xylose isomerase-like TIM barrel" evidence="1">
    <location>
        <begin position="8"/>
        <end position="211"/>
    </location>
</feature>
<evidence type="ECO:0000313" key="3">
    <source>
        <dbReference type="Proteomes" id="UP000676194"/>
    </source>
</evidence>
<dbReference type="InterPro" id="IPR050312">
    <property type="entry name" value="IolE/XylAMocC-like"/>
</dbReference>
<accession>A0A8E6EVE3</accession>
<organism evidence="2 3">
    <name type="scientific">Telmatocola sphagniphila</name>
    <dbReference type="NCBI Taxonomy" id="1123043"/>
    <lineage>
        <taxon>Bacteria</taxon>
        <taxon>Pseudomonadati</taxon>
        <taxon>Planctomycetota</taxon>
        <taxon>Planctomycetia</taxon>
        <taxon>Gemmatales</taxon>
        <taxon>Gemmataceae</taxon>
    </lineage>
</organism>
<dbReference type="KEGG" id="tsph:KIH39_05090"/>
<name>A0A8E6EVE3_9BACT</name>
<dbReference type="PANTHER" id="PTHR12110:SF53">
    <property type="entry name" value="BLR5974 PROTEIN"/>
    <property type="match status" value="1"/>
</dbReference>
<dbReference type="InterPro" id="IPR036237">
    <property type="entry name" value="Xyl_isomerase-like_sf"/>
</dbReference>
<dbReference type="Gene3D" id="3.20.20.150">
    <property type="entry name" value="Divalent-metal-dependent TIM barrel enzymes"/>
    <property type="match status" value="1"/>
</dbReference>